<sequence>MVDTKQQNAEEKPKSVDVKFQPQHVVLLIDCLLLVLMSVILLGMTIHWRVRRDDNVVSHTAELCVNCTELKPWYDPEHSPRQVDELLQRDGNTCCGNADEILRYSARKQIMEGFYLQSTHSYPHGINLLCDTHEQISPYAKLVGIIGTKSSEGFVKFIWSKNGNTTVGPTIQDITHLHNVGEIFIRRPGNYVVSVNLVTKMNASIPKQVLHFIHVLSHTHGTQRVLAERRMSFNAMHQSVSAFHGVYRLDLHDRLSVASAHLEHIDISSADNVFSVYLA</sequence>
<evidence type="ECO:0000313" key="3">
    <source>
        <dbReference type="Proteomes" id="UP000828390"/>
    </source>
</evidence>
<proteinExistence type="predicted"/>
<keyword evidence="1" id="KW-0472">Membrane</keyword>
<keyword evidence="1" id="KW-1133">Transmembrane helix</keyword>
<dbReference type="Gene3D" id="2.60.120.40">
    <property type="match status" value="1"/>
</dbReference>
<reference evidence="2" key="2">
    <citation type="submission" date="2020-11" db="EMBL/GenBank/DDBJ databases">
        <authorList>
            <person name="McCartney M.A."/>
            <person name="Auch B."/>
            <person name="Kono T."/>
            <person name="Mallez S."/>
            <person name="Becker A."/>
            <person name="Gohl D.M."/>
            <person name="Silverstein K.A.T."/>
            <person name="Koren S."/>
            <person name="Bechman K.B."/>
            <person name="Herman A."/>
            <person name="Abrahante J.E."/>
            <person name="Garbe J."/>
        </authorList>
    </citation>
    <scope>NUCLEOTIDE SEQUENCE</scope>
    <source>
        <strain evidence="2">Duluth1</strain>
        <tissue evidence="2">Whole animal</tissue>
    </source>
</reference>
<organism evidence="2 3">
    <name type="scientific">Dreissena polymorpha</name>
    <name type="common">Zebra mussel</name>
    <name type="synonym">Mytilus polymorpha</name>
    <dbReference type="NCBI Taxonomy" id="45954"/>
    <lineage>
        <taxon>Eukaryota</taxon>
        <taxon>Metazoa</taxon>
        <taxon>Spiralia</taxon>
        <taxon>Lophotrochozoa</taxon>
        <taxon>Mollusca</taxon>
        <taxon>Bivalvia</taxon>
        <taxon>Autobranchia</taxon>
        <taxon>Heteroconchia</taxon>
        <taxon>Euheterodonta</taxon>
        <taxon>Imparidentia</taxon>
        <taxon>Neoheterodontei</taxon>
        <taxon>Myida</taxon>
        <taxon>Dreissenoidea</taxon>
        <taxon>Dreissenidae</taxon>
        <taxon>Dreissena</taxon>
    </lineage>
</organism>
<evidence type="ECO:0000313" key="2">
    <source>
        <dbReference type="EMBL" id="KAH3721995.1"/>
    </source>
</evidence>
<protein>
    <recommendedName>
        <fullName evidence="4">TNF family profile domain-containing protein</fullName>
    </recommendedName>
</protein>
<name>A0A9D4CEE4_DREPO</name>
<evidence type="ECO:0000256" key="1">
    <source>
        <dbReference type="SAM" id="Phobius"/>
    </source>
</evidence>
<keyword evidence="3" id="KW-1185">Reference proteome</keyword>
<feature type="transmembrane region" description="Helical" evidence="1">
    <location>
        <begin position="25"/>
        <end position="44"/>
    </location>
</feature>
<comment type="caution">
    <text evidence="2">The sequence shown here is derived from an EMBL/GenBank/DDBJ whole genome shotgun (WGS) entry which is preliminary data.</text>
</comment>
<gene>
    <name evidence="2" type="ORF">DPMN_064944</name>
</gene>
<keyword evidence="1" id="KW-0812">Transmembrane</keyword>
<dbReference type="Proteomes" id="UP000828390">
    <property type="component" value="Unassembled WGS sequence"/>
</dbReference>
<dbReference type="SUPFAM" id="SSF49842">
    <property type="entry name" value="TNF-like"/>
    <property type="match status" value="1"/>
</dbReference>
<dbReference type="EMBL" id="JAIWYP010000013">
    <property type="protein sequence ID" value="KAH3721995.1"/>
    <property type="molecule type" value="Genomic_DNA"/>
</dbReference>
<accession>A0A9D4CEE4</accession>
<dbReference type="InterPro" id="IPR008983">
    <property type="entry name" value="Tumour_necrosis_fac-like_dom"/>
</dbReference>
<dbReference type="AlphaFoldDB" id="A0A9D4CEE4"/>
<reference evidence="2" key="1">
    <citation type="journal article" date="2019" name="bioRxiv">
        <title>The Genome of the Zebra Mussel, Dreissena polymorpha: A Resource for Invasive Species Research.</title>
        <authorList>
            <person name="McCartney M.A."/>
            <person name="Auch B."/>
            <person name="Kono T."/>
            <person name="Mallez S."/>
            <person name="Zhang Y."/>
            <person name="Obille A."/>
            <person name="Becker A."/>
            <person name="Abrahante J.E."/>
            <person name="Garbe J."/>
            <person name="Badalamenti J.P."/>
            <person name="Herman A."/>
            <person name="Mangelson H."/>
            <person name="Liachko I."/>
            <person name="Sullivan S."/>
            <person name="Sone E.D."/>
            <person name="Koren S."/>
            <person name="Silverstein K.A.T."/>
            <person name="Beckman K.B."/>
            <person name="Gohl D.M."/>
        </authorList>
    </citation>
    <scope>NUCLEOTIDE SEQUENCE</scope>
    <source>
        <strain evidence="2">Duluth1</strain>
        <tissue evidence="2">Whole animal</tissue>
    </source>
</reference>
<evidence type="ECO:0008006" key="4">
    <source>
        <dbReference type="Google" id="ProtNLM"/>
    </source>
</evidence>